<dbReference type="NCBIfam" id="NF001985">
    <property type="entry name" value="PRK00777.1"/>
    <property type="match status" value="1"/>
</dbReference>
<gene>
    <name evidence="7 9" type="primary">coaD</name>
    <name evidence="9" type="ORF">DIAAKJNI_00358</name>
</gene>
<dbReference type="NCBIfam" id="TIGR00125">
    <property type="entry name" value="cyt_tran_rel"/>
    <property type="match status" value="1"/>
</dbReference>
<dbReference type="HAMAP" id="MF_00647">
    <property type="entry name" value="PPAT_arch"/>
    <property type="match status" value="1"/>
</dbReference>
<comment type="similarity">
    <text evidence="7">Belongs to the eukaryotic CoaD family.</text>
</comment>
<evidence type="ECO:0000259" key="8">
    <source>
        <dbReference type="Pfam" id="PF01467"/>
    </source>
</evidence>
<dbReference type="GO" id="GO:0005524">
    <property type="term" value="F:ATP binding"/>
    <property type="evidence" value="ECO:0007669"/>
    <property type="project" value="UniProtKB-KW"/>
</dbReference>
<evidence type="ECO:0000256" key="7">
    <source>
        <dbReference type="HAMAP-Rule" id="MF_00647"/>
    </source>
</evidence>
<comment type="function">
    <text evidence="7">Reversibly transfers an adenylyl group from ATP to 4'-phosphopantetheine, yielding dephospho-CoA (dPCoA) and pyrophosphate.</text>
</comment>
<keyword evidence="1 7" id="KW-0963">Cytoplasm</keyword>
<protein>
    <recommendedName>
        <fullName evidence="7">Phosphopantetheine adenylyltransferase</fullName>
        <ecNumber evidence="7">2.7.7.3</ecNumber>
    </recommendedName>
    <alternativeName>
        <fullName evidence="7">Dephospho-CoA pyrophosphorylase</fullName>
    </alternativeName>
    <alternativeName>
        <fullName evidence="7">Pantetheine-phosphate adenylyltransferase</fullName>
        <shortName evidence="7">PPAT</shortName>
    </alternativeName>
</protein>
<proteinExistence type="inferred from homology"/>
<dbReference type="GO" id="GO:0004595">
    <property type="term" value="F:pantetheine-phosphate adenylyltransferase activity"/>
    <property type="evidence" value="ECO:0007669"/>
    <property type="project" value="UniProtKB-UniRule"/>
</dbReference>
<dbReference type="GO" id="GO:0005737">
    <property type="term" value="C:cytoplasm"/>
    <property type="evidence" value="ECO:0007669"/>
    <property type="project" value="UniProtKB-SubCell"/>
</dbReference>
<name>A0A811T8M3_9EURY</name>
<keyword evidence="6 7" id="KW-0173">Coenzyme A biosynthesis</keyword>
<evidence type="ECO:0000256" key="1">
    <source>
        <dbReference type="ARBA" id="ARBA00022490"/>
    </source>
</evidence>
<reference evidence="9" key="1">
    <citation type="submission" date="2020-10" db="EMBL/GenBank/DDBJ databases">
        <authorList>
            <person name="Hahn C.J."/>
            <person name="Laso-Perez R."/>
            <person name="Vulcano F."/>
            <person name="Vaziourakis K.-M."/>
            <person name="Stokke R."/>
            <person name="Steen I.H."/>
            <person name="Teske A."/>
            <person name="Boetius A."/>
            <person name="Liebeke M."/>
            <person name="Amann R."/>
            <person name="Knittel K."/>
        </authorList>
    </citation>
    <scope>NUCLEOTIDE SEQUENCE</scope>
    <source>
        <strain evidence="9">Gfbio:e3339647-f889-4370-9287-4fb5cb688e4c:AG392M11_GoMArc1</strain>
    </source>
</reference>
<dbReference type="InterPro" id="IPR023540">
    <property type="entry name" value="PPAT_arch"/>
</dbReference>
<keyword evidence="2 7" id="KW-0808">Transferase</keyword>
<comment type="caution">
    <text evidence="9">The sequence shown here is derived from an EMBL/GenBank/DDBJ whole genome shotgun (WGS) entry which is preliminary data.</text>
</comment>
<evidence type="ECO:0000313" key="9">
    <source>
        <dbReference type="EMBL" id="CAD6492681.1"/>
    </source>
</evidence>
<keyword evidence="3 7" id="KW-0548">Nucleotidyltransferase</keyword>
<comment type="catalytic activity">
    <reaction evidence="7">
        <text>(R)-4'-phosphopantetheine + ATP + H(+) = 3'-dephospho-CoA + diphosphate</text>
        <dbReference type="Rhea" id="RHEA:19801"/>
        <dbReference type="ChEBI" id="CHEBI:15378"/>
        <dbReference type="ChEBI" id="CHEBI:30616"/>
        <dbReference type="ChEBI" id="CHEBI:33019"/>
        <dbReference type="ChEBI" id="CHEBI:57328"/>
        <dbReference type="ChEBI" id="CHEBI:61723"/>
        <dbReference type="EC" id="2.7.7.3"/>
    </reaction>
</comment>
<dbReference type="SUPFAM" id="SSF52374">
    <property type="entry name" value="Nucleotidylyl transferase"/>
    <property type="match status" value="1"/>
</dbReference>
<organism evidence="9 10">
    <name type="scientific">Candidatus Argoarchaeum ethanivorans</name>
    <dbReference type="NCBI Taxonomy" id="2608793"/>
    <lineage>
        <taxon>Archaea</taxon>
        <taxon>Methanobacteriati</taxon>
        <taxon>Methanobacteriota</taxon>
        <taxon>Stenosarchaea group</taxon>
        <taxon>Methanomicrobia</taxon>
        <taxon>Methanosarcinales</taxon>
        <taxon>Methanosarcinales incertae sedis</taxon>
        <taxon>GOM Arc I cluster</taxon>
        <taxon>Candidatus Argoarchaeum</taxon>
    </lineage>
</organism>
<dbReference type="Proteomes" id="UP000639006">
    <property type="component" value="Unassembled WGS sequence"/>
</dbReference>
<evidence type="ECO:0000256" key="6">
    <source>
        <dbReference type="ARBA" id="ARBA00022993"/>
    </source>
</evidence>
<evidence type="ECO:0000256" key="5">
    <source>
        <dbReference type="ARBA" id="ARBA00022840"/>
    </source>
</evidence>
<dbReference type="EC" id="2.7.7.3" evidence="7"/>
<dbReference type="InterPro" id="IPR004821">
    <property type="entry name" value="Cyt_trans-like"/>
</dbReference>
<comment type="pathway">
    <text evidence="7">Cofactor biosynthesis; coenzyme A biosynthesis.</text>
</comment>
<sequence>MIRVAVGGTFEFLHSGHRKVLARACEIAKAGKVVIGITSNRFASLKSHHVADFDVRCQQVLNFVSGFDVNVTVVQLNDAFGPALSDCFDYIVVSPETFSVAVELNKKRKERFLPEIEIICVNYVLAQDGKPISSSRIANGEIDVNGVPLHTPYAENNS</sequence>
<comment type="subcellular location">
    <subcellularLocation>
        <location evidence="7">Cytoplasm</location>
    </subcellularLocation>
</comment>
<evidence type="ECO:0000256" key="4">
    <source>
        <dbReference type="ARBA" id="ARBA00022741"/>
    </source>
</evidence>
<keyword evidence="5 7" id="KW-0067">ATP-binding</keyword>
<dbReference type="InterPro" id="IPR014729">
    <property type="entry name" value="Rossmann-like_a/b/a_fold"/>
</dbReference>
<dbReference type="GO" id="GO:0015937">
    <property type="term" value="P:coenzyme A biosynthetic process"/>
    <property type="evidence" value="ECO:0007669"/>
    <property type="project" value="UniProtKB-UniRule"/>
</dbReference>
<evidence type="ECO:0000313" key="10">
    <source>
        <dbReference type="Proteomes" id="UP000639006"/>
    </source>
</evidence>
<dbReference type="AlphaFoldDB" id="A0A811T8M3"/>
<feature type="domain" description="Cytidyltransferase-like" evidence="8">
    <location>
        <begin position="6"/>
        <end position="138"/>
    </location>
</feature>
<accession>A0A811T8M3</accession>
<evidence type="ECO:0000256" key="3">
    <source>
        <dbReference type="ARBA" id="ARBA00022695"/>
    </source>
</evidence>
<dbReference type="Gene3D" id="3.40.50.620">
    <property type="entry name" value="HUPs"/>
    <property type="match status" value="1"/>
</dbReference>
<dbReference type="UniPathway" id="UPA00241"/>
<evidence type="ECO:0000256" key="2">
    <source>
        <dbReference type="ARBA" id="ARBA00022679"/>
    </source>
</evidence>
<dbReference type="EMBL" id="CAJHIQ010000017">
    <property type="protein sequence ID" value="CAD6492681.1"/>
    <property type="molecule type" value="Genomic_DNA"/>
</dbReference>
<dbReference type="Pfam" id="PF01467">
    <property type="entry name" value="CTP_transf_like"/>
    <property type="match status" value="1"/>
</dbReference>
<keyword evidence="4 7" id="KW-0547">Nucleotide-binding</keyword>